<dbReference type="NCBIfam" id="TIGR00274">
    <property type="entry name" value="N-acetylmuramic acid 6-phosphate etherase"/>
    <property type="match status" value="1"/>
</dbReference>
<dbReference type="GO" id="GO:0016835">
    <property type="term" value="F:carbon-oxygen lyase activity"/>
    <property type="evidence" value="ECO:0007669"/>
    <property type="project" value="UniProtKB-UniRule"/>
</dbReference>
<dbReference type="KEGG" id="sbu:SpiBuddy_2519"/>
<keyword evidence="2 3" id="KW-0119">Carbohydrate metabolism</keyword>
<comment type="function">
    <text evidence="3">Specifically catalyzes the cleavage of the D-lactyl ether substituent of MurNAc 6-phosphate, producing GlcNAc 6-phosphate and D-lactate.</text>
</comment>
<dbReference type="InterPro" id="IPR046348">
    <property type="entry name" value="SIS_dom_sf"/>
</dbReference>
<feature type="domain" description="SIS" evidence="4">
    <location>
        <begin position="62"/>
        <end position="225"/>
    </location>
</feature>
<dbReference type="HOGENOM" id="CLU_049049_1_1_12"/>
<comment type="miscellaneous">
    <text evidence="3">A lyase-type mechanism (elimination/hydration) is suggested for the cleavage of the lactyl ether bond of MurNAc 6-phosphate, with the formation of an alpha,beta-unsaturated aldehyde intermediate with (E)-stereochemistry, followed by the syn addition of water to give product.</text>
</comment>
<dbReference type="Proteomes" id="UP000008466">
    <property type="component" value="Chromosome"/>
</dbReference>
<dbReference type="PROSITE" id="PS51464">
    <property type="entry name" value="SIS"/>
    <property type="match status" value="1"/>
</dbReference>
<gene>
    <name evidence="3" type="primary">murQ</name>
    <name evidence="5" type="ordered locus">SpiBuddy_2519</name>
</gene>
<sequence length="311" mass="33306">MDTQITQETLRSLTTEQCNVNSSNIDELSISQILQIINNEDKTVPYAVEKQLAIIEALVSDIVLAFRKGGRLVYIGAGTSGRLGVLDASECPPTFGVPCTMVQALIAGGRDALVRSIENAEDDRQAGIEALTAIQFNADDVLVGITASGQAPYVIGAMEYARNLGSVVGAISCNKDSKTFSAAKHAIFLDVGPEVLTGSTRLKAGTAQKLVLNMLTTASMIRLGKVYHNLMVDLKPVNQKLVERSKHLIKQATGCTEAEAAKAFEESGKRPKVAILMILLGVDAQTAIALEEQSSGPISEMIRLYQGRDTR</sequence>
<comment type="subunit">
    <text evidence="3">Homodimer.</text>
</comment>
<dbReference type="SUPFAM" id="SSF53697">
    <property type="entry name" value="SIS domain"/>
    <property type="match status" value="1"/>
</dbReference>
<dbReference type="Pfam" id="PF22645">
    <property type="entry name" value="GKRP_SIS_N"/>
    <property type="match status" value="1"/>
</dbReference>
<name>F0RSD1_SPHGB</name>
<dbReference type="NCBIfam" id="NF009222">
    <property type="entry name" value="PRK12570.1"/>
    <property type="match status" value="1"/>
</dbReference>
<evidence type="ECO:0000256" key="1">
    <source>
        <dbReference type="ARBA" id="ARBA00023239"/>
    </source>
</evidence>
<dbReference type="InterPro" id="IPR001347">
    <property type="entry name" value="SIS_dom"/>
</dbReference>
<dbReference type="STRING" id="158189.SpiBuddy_2519"/>
<keyword evidence="6" id="KW-1185">Reference proteome</keyword>
<feature type="active site" description="Proton donor" evidence="3">
    <location>
        <position position="90"/>
    </location>
</feature>
<accession>F0RSD1</accession>
<dbReference type="GO" id="GO:0097173">
    <property type="term" value="P:N-acetylmuramic acid catabolic process"/>
    <property type="evidence" value="ECO:0007669"/>
    <property type="project" value="UniProtKB-UniPathway"/>
</dbReference>
<dbReference type="OrthoDB" id="9813395at2"/>
<evidence type="ECO:0000313" key="6">
    <source>
        <dbReference type="Proteomes" id="UP000008466"/>
    </source>
</evidence>
<dbReference type="eggNOG" id="COG2103">
    <property type="taxonomic scope" value="Bacteria"/>
</dbReference>
<comment type="similarity">
    <text evidence="3">Belongs to the GCKR-like family. MurNAc-6-P etherase subfamily.</text>
</comment>
<dbReference type="GO" id="GO:0009254">
    <property type="term" value="P:peptidoglycan turnover"/>
    <property type="evidence" value="ECO:0007669"/>
    <property type="project" value="TreeGrafter"/>
</dbReference>
<dbReference type="InterPro" id="IPR040190">
    <property type="entry name" value="MURQ/GCKR"/>
</dbReference>
<dbReference type="InterPro" id="IPR005486">
    <property type="entry name" value="Glucokinase_regulatory_CS"/>
</dbReference>
<organism evidence="5 6">
    <name type="scientific">Sphaerochaeta globosa (strain ATCC BAA-1886 / DSM 22777 / Buddy)</name>
    <name type="common">Spirochaeta sp. (strain Buddy)</name>
    <dbReference type="NCBI Taxonomy" id="158189"/>
    <lineage>
        <taxon>Bacteria</taxon>
        <taxon>Pseudomonadati</taxon>
        <taxon>Spirochaetota</taxon>
        <taxon>Spirochaetia</taxon>
        <taxon>Spirochaetales</taxon>
        <taxon>Sphaerochaetaceae</taxon>
        <taxon>Sphaerochaeta</taxon>
    </lineage>
</organism>
<dbReference type="AlphaFoldDB" id="F0RSD1"/>
<protein>
    <recommendedName>
        <fullName evidence="3">N-acetylmuramic acid 6-phosphate etherase</fullName>
        <shortName evidence="3">MurNAc-6-P etherase</shortName>
        <ecNumber evidence="3">4.2.1.126</ecNumber>
    </recommendedName>
    <alternativeName>
        <fullName evidence="3">N-acetylmuramic acid 6-phosphate hydrolase</fullName>
    </alternativeName>
    <alternativeName>
        <fullName evidence="3">N-acetylmuramic acid 6-phosphate lyase</fullName>
    </alternativeName>
</protein>
<dbReference type="PANTHER" id="PTHR10088:SF4">
    <property type="entry name" value="GLUCOKINASE REGULATORY PROTEIN"/>
    <property type="match status" value="1"/>
</dbReference>
<dbReference type="RefSeq" id="WP_013608176.1">
    <property type="nucleotide sequence ID" value="NC_015152.1"/>
</dbReference>
<dbReference type="FunFam" id="3.40.50.10490:FF:000014">
    <property type="entry name" value="N-acetylmuramic acid 6-phosphate etherase"/>
    <property type="match status" value="1"/>
</dbReference>
<dbReference type="HAMAP" id="MF_00068">
    <property type="entry name" value="MurQ"/>
    <property type="match status" value="1"/>
</dbReference>
<evidence type="ECO:0000256" key="3">
    <source>
        <dbReference type="HAMAP-Rule" id="MF_00068"/>
    </source>
</evidence>
<dbReference type="GO" id="GO:0016803">
    <property type="term" value="F:ether hydrolase activity"/>
    <property type="evidence" value="ECO:0007669"/>
    <property type="project" value="TreeGrafter"/>
</dbReference>
<dbReference type="Gene3D" id="1.10.8.1080">
    <property type="match status" value="1"/>
</dbReference>
<evidence type="ECO:0000256" key="2">
    <source>
        <dbReference type="ARBA" id="ARBA00023277"/>
    </source>
</evidence>
<keyword evidence="1 3" id="KW-0456">Lyase</keyword>
<dbReference type="GO" id="GO:0046348">
    <property type="term" value="P:amino sugar catabolic process"/>
    <property type="evidence" value="ECO:0007669"/>
    <property type="project" value="InterPro"/>
</dbReference>
<dbReference type="CDD" id="cd05007">
    <property type="entry name" value="SIS_Etherase"/>
    <property type="match status" value="1"/>
</dbReference>
<comment type="catalytic activity">
    <reaction evidence="3">
        <text>N-acetyl-D-muramate 6-phosphate + H2O = N-acetyl-D-glucosamine 6-phosphate + (R)-lactate</text>
        <dbReference type="Rhea" id="RHEA:26410"/>
        <dbReference type="ChEBI" id="CHEBI:15377"/>
        <dbReference type="ChEBI" id="CHEBI:16004"/>
        <dbReference type="ChEBI" id="CHEBI:57513"/>
        <dbReference type="ChEBI" id="CHEBI:58722"/>
        <dbReference type="EC" id="4.2.1.126"/>
    </reaction>
</comment>
<dbReference type="EC" id="4.2.1.126" evidence="3"/>
<dbReference type="GO" id="GO:0097367">
    <property type="term" value="F:carbohydrate derivative binding"/>
    <property type="evidence" value="ECO:0007669"/>
    <property type="project" value="InterPro"/>
</dbReference>
<evidence type="ECO:0000313" key="5">
    <source>
        <dbReference type="EMBL" id="ADY14331.1"/>
    </source>
</evidence>
<evidence type="ECO:0000259" key="4">
    <source>
        <dbReference type="PROSITE" id="PS51464"/>
    </source>
</evidence>
<dbReference type="PANTHER" id="PTHR10088">
    <property type="entry name" value="GLUCOKINASE REGULATORY PROTEIN"/>
    <property type="match status" value="1"/>
</dbReference>
<dbReference type="PROSITE" id="PS01272">
    <property type="entry name" value="GCKR"/>
    <property type="match status" value="1"/>
</dbReference>
<dbReference type="NCBIfam" id="NF003915">
    <property type="entry name" value="PRK05441.1"/>
    <property type="match status" value="1"/>
</dbReference>
<feature type="active site" evidence="3">
    <location>
        <position position="121"/>
    </location>
</feature>
<dbReference type="InterPro" id="IPR005488">
    <property type="entry name" value="Etherase_MurQ"/>
</dbReference>
<dbReference type="UniPathway" id="UPA00342"/>
<dbReference type="EMBL" id="CP002541">
    <property type="protein sequence ID" value="ADY14331.1"/>
    <property type="molecule type" value="Genomic_DNA"/>
</dbReference>
<dbReference type="Gene3D" id="3.40.50.10490">
    <property type="entry name" value="Glucose-6-phosphate isomerase like protein, domain 1"/>
    <property type="match status" value="1"/>
</dbReference>
<proteinExistence type="inferred from homology"/>
<reference evidence="6" key="1">
    <citation type="submission" date="2011-02" db="EMBL/GenBank/DDBJ databases">
        <title>Complete sequence of Spirochaeta sp. Buddy.</title>
        <authorList>
            <person name="Lucas S."/>
            <person name="Copeland A."/>
            <person name="Lapidus A."/>
            <person name="Cheng J.-F."/>
            <person name="Goodwin L."/>
            <person name="Pitluck S."/>
            <person name="Zeytun A."/>
            <person name="Detter J.C."/>
            <person name="Han C."/>
            <person name="Tapia R."/>
            <person name="Land M."/>
            <person name="Hauser L."/>
            <person name="Kyrpides N."/>
            <person name="Ivanova N."/>
            <person name="Mikhailova N."/>
            <person name="Pagani I."/>
            <person name="Ritalahti K.M."/>
            <person name="Loeffler F.E."/>
            <person name="Woyke T."/>
        </authorList>
    </citation>
    <scope>NUCLEOTIDE SEQUENCE [LARGE SCALE GENOMIC DNA]</scope>
    <source>
        <strain evidence="6">ATCC BAA-1886 / DSM 22777 / Buddy</strain>
    </source>
</reference>
<comment type="pathway">
    <text evidence="3">Amino-sugar metabolism; N-acetylmuramate degradation.</text>
</comment>